<dbReference type="InterPro" id="IPR003661">
    <property type="entry name" value="HisK_dim/P_dom"/>
</dbReference>
<accession>A0A3B0X8Q0</accession>
<dbReference type="SUPFAM" id="SSF55785">
    <property type="entry name" value="PYP-like sensor domain (PAS domain)"/>
    <property type="match status" value="1"/>
</dbReference>
<dbReference type="InterPro" id="IPR036890">
    <property type="entry name" value="HATPase_C_sf"/>
</dbReference>
<name>A0A3B0X8Q0_9ZZZZ</name>
<keyword evidence="7" id="KW-0812">Transmembrane</keyword>
<dbReference type="PROSITE" id="PS50112">
    <property type="entry name" value="PAS"/>
    <property type="match status" value="1"/>
</dbReference>
<evidence type="ECO:0000259" key="9">
    <source>
        <dbReference type="PROSITE" id="PS50112"/>
    </source>
</evidence>
<dbReference type="GO" id="GO:0000156">
    <property type="term" value="F:phosphorelay response regulator activity"/>
    <property type="evidence" value="ECO:0007669"/>
    <property type="project" value="TreeGrafter"/>
</dbReference>
<keyword evidence="6 7" id="KW-0472">Membrane</keyword>
<dbReference type="SUPFAM" id="SSF47384">
    <property type="entry name" value="Homodimeric domain of signal transducing histidine kinase"/>
    <property type="match status" value="1"/>
</dbReference>
<dbReference type="PRINTS" id="PR00344">
    <property type="entry name" value="BCTRLSENSOR"/>
</dbReference>
<dbReference type="InterPro" id="IPR036097">
    <property type="entry name" value="HisK_dim/P_sf"/>
</dbReference>
<dbReference type="Pfam" id="PF08448">
    <property type="entry name" value="PAS_4"/>
    <property type="match status" value="1"/>
</dbReference>
<dbReference type="SMART" id="SM00388">
    <property type="entry name" value="HisKA"/>
    <property type="match status" value="1"/>
</dbReference>
<dbReference type="CDD" id="cd00082">
    <property type="entry name" value="HisKA"/>
    <property type="match status" value="1"/>
</dbReference>
<dbReference type="InterPro" id="IPR000014">
    <property type="entry name" value="PAS"/>
</dbReference>
<dbReference type="PROSITE" id="PS50109">
    <property type="entry name" value="HIS_KIN"/>
    <property type="match status" value="1"/>
</dbReference>
<dbReference type="InterPro" id="IPR003594">
    <property type="entry name" value="HATPase_dom"/>
</dbReference>
<dbReference type="EMBL" id="UOFI01000056">
    <property type="protein sequence ID" value="VAW64638.1"/>
    <property type="molecule type" value="Genomic_DNA"/>
</dbReference>
<dbReference type="Pfam" id="PF00512">
    <property type="entry name" value="HisKA"/>
    <property type="match status" value="1"/>
</dbReference>
<dbReference type="PANTHER" id="PTHR42878:SF15">
    <property type="entry name" value="BACTERIOPHYTOCHROME"/>
    <property type="match status" value="1"/>
</dbReference>
<dbReference type="InterPro" id="IPR000700">
    <property type="entry name" value="PAS-assoc_C"/>
</dbReference>
<evidence type="ECO:0000259" key="8">
    <source>
        <dbReference type="PROSITE" id="PS50109"/>
    </source>
</evidence>
<evidence type="ECO:0000256" key="7">
    <source>
        <dbReference type="SAM" id="Phobius"/>
    </source>
</evidence>
<dbReference type="GO" id="GO:0030295">
    <property type="term" value="F:protein kinase activator activity"/>
    <property type="evidence" value="ECO:0007669"/>
    <property type="project" value="TreeGrafter"/>
</dbReference>
<evidence type="ECO:0000256" key="3">
    <source>
        <dbReference type="ARBA" id="ARBA00022553"/>
    </source>
</evidence>
<dbReference type="Gene3D" id="3.30.565.10">
    <property type="entry name" value="Histidine kinase-like ATPase, C-terminal domain"/>
    <property type="match status" value="1"/>
</dbReference>
<dbReference type="GO" id="GO:0016020">
    <property type="term" value="C:membrane"/>
    <property type="evidence" value="ECO:0007669"/>
    <property type="project" value="UniProtKB-SubCell"/>
</dbReference>
<dbReference type="InterPro" id="IPR005467">
    <property type="entry name" value="His_kinase_dom"/>
</dbReference>
<dbReference type="PANTHER" id="PTHR42878">
    <property type="entry name" value="TWO-COMPONENT HISTIDINE KINASE"/>
    <property type="match status" value="1"/>
</dbReference>
<dbReference type="PROSITE" id="PS50113">
    <property type="entry name" value="PAC"/>
    <property type="match status" value="1"/>
</dbReference>
<evidence type="ECO:0000256" key="2">
    <source>
        <dbReference type="ARBA" id="ARBA00012438"/>
    </source>
</evidence>
<dbReference type="InterPro" id="IPR050351">
    <property type="entry name" value="BphY/WalK/GraS-like"/>
</dbReference>
<dbReference type="SMART" id="SM00091">
    <property type="entry name" value="PAS"/>
    <property type="match status" value="1"/>
</dbReference>
<dbReference type="Gene3D" id="1.10.287.130">
    <property type="match status" value="1"/>
</dbReference>
<dbReference type="FunFam" id="1.10.287.130:FF:000070">
    <property type="entry name" value="Histidine kinase sensor protein"/>
    <property type="match status" value="1"/>
</dbReference>
<gene>
    <name evidence="11" type="ORF">MNBD_GAMMA09-983</name>
</gene>
<organism evidence="11">
    <name type="scientific">hydrothermal vent metagenome</name>
    <dbReference type="NCBI Taxonomy" id="652676"/>
    <lineage>
        <taxon>unclassified sequences</taxon>
        <taxon>metagenomes</taxon>
        <taxon>ecological metagenomes</taxon>
    </lineage>
</organism>
<dbReference type="NCBIfam" id="TIGR00229">
    <property type="entry name" value="sensory_box"/>
    <property type="match status" value="1"/>
</dbReference>
<proteinExistence type="predicted"/>
<dbReference type="EC" id="2.7.13.3" evidence="2"/>
<feature type="domain" description="Histidine kinase" evidence="8">
    <location>
        <begin position="414"/>
        <end position="625"/>
    </location>
</feature>
<dbReference type="InterPro" id="IPR013656">
    <property type="entry name" value="PAS_4"/>
</dbReference>
<dbReference type="Gene3D" id="6.10.340.10">
    <property type="match status" value="1"/>
</dbReference>
<keyword evidence="7" id="KW-1133">Transmembrane helix</keyword>
<keyword evidence="4" id="KW-0808">Transferase</keyword>
<sequence>MIKAWLSRSFNRQVTVMLLLVGVVSSSVYASYHFYQDYSYYRHLMSQQAVQLSNTLSQTLSSDVYYKNYFNLWSVIQKIYKNNLMEDKKQSLIIIKEISVVDNQGKLLSHTDHNKYKINTIYTHPLIKNKYLKDEFSRLTWFDDDDTLIVYSNISHDDKTVGYMLISYDMLPLQILKNRALKSYLISQLIIFVVIGFAAGFIAKKISSPLNSIIDIIPDIGSAKLNVDIFNDRKDEFKILAEALKNSDDKISESHREILKQKQKMSSILDNSSAIIYMKDINGRYLLVNNMFEKIFKLSSKQVVGKTDFDIFSAAEAKKNTKNDALVLENETPIHFEEAVEIDESLHTYIAVKFPVLDADGNIYAIAGISTDITQRKKIEEELLLHKDKLELIVKDRTLELYETLKEMEAFSYSVSHDLRSPLRSINGFSQALQEDYSDDLTDEAKDYINRIVRATDRMGDIIDDLLLLSRVNRHDVQKKTVDLSPLAEKVIQQLQAQHPERQVDISIKEGVCVSADAKLIQIVLENILGNAWKYTSKVEGAYIEFGQLETEDKGTVFYVKDNGAGFDMAYADNLFKAFQRLHGAEYEGTGIGLATVNRIIQRHSGEIWAESEVGQGSTFYFTLG</sequence>
<keyword evidence="3" id="KW-0597">Phosphoprotein</keyword>
<dbReference type="GO" id="GO:0007234">
    <property type="term" value="P:osmosensory signaling via phosphorelay pathway"/>
    <property type="evidence" value="ECO:0007669"/>
    <property type="project" value="TreeGrafter"/>
</dbReference>
<dbReference type="GO" id="GO:0000155">
    <property type="term" value="F:phosphorelay sensor kinase activity"/>
    <property type="evidence" value="ECO:0007669"/>
    <property type="project" value="InterPro"/>
</dbReference>
<dbReference type="SUPFAM" id="SSF55874">
    <property type="entry name" value="ATPase domain of HSP90 chaperone/DNA topoisomerase II/histidine kinase"/>
    <property type="match status" value="1"/>
</dbReference>
<evidence type="ECO:0000256" key="1">
    <source>
        <dbReference type="ARBA" id="ARBA00000085"/>
    </source>
</evidence>
<feature type="transmembrane region" description="Helical" evidence="7">
    <location>
        <begin position="184"/>
        <end position="203"/>
    </location>
</feature>
<dbReference type="AlphaFoldDB" id="A0A3B0X8Q0"/>
<feature type="domain" description="PAC" evidence="10">
    <location>
        <begin position="330"/>
        <end position="385"/>
    </location>
</feature>
<dbReference type="Pfam" id="PF02518">
    <property type="entry name" value="HATPase_c"/>
    <property type="match status" value="1"/>
</dbReference>
<dbReference type="Gene3D" id="3.30.450.20">
    <property type="entry name" value="PAS domain"/>
    <property type="match status" value="1"/>
</dbReference>
<evidence type="ECO:0000256" key="4">
    <source>
        <dbReference type="ARBA" id="ARBA00022679"/>
    </source>
</evidence>
<dbReference type="InterPro" id="IPR004358">
    <property type="entry name" value="Sig_transdc_His_kin-like_C"/>
</dbReference>
<evidence type="ECO:0000313" key="11">
    <source>
        <dbReference type="EMBL" id="VAW64638.1"/>
    </source>
</evidence>
<keyword evidence="5 11" id="KW-0418">Kinase</keyword>
<dbReference type="FunFam" id="3.30.565.10:FF:000006">
    <property type="entry name" value="Sensor histidine kinase WalK"/>
    <property type="match status" value="1"/>
</dbReference>
<evidence type="ECO:0000256" key="5">
    <source>
        <dbReference type="ARBA" id="ARBA00022777"/>
    </source>
</evidence>
<feature type="domain" description="PAS" evidence="9">
    <location>
        <begin position="261"/>
        <end position="331"/>
    </location>
</feature>
<protein>
    <recommendedName>
        <fullName evidence="2">histidine kinase</fullName>
        <ecNumber evidence="2">2.7.13.3</ecNumber>
    </recommendedName>
</protein>
<comment type="catalytic activity">
    <reaction evidence="1">
        <text>ATP + protein L-histidine = ADP + protein N-phospho-L-histidine.</text>
        <dbReference type="EC" id="2.7.13.3"/>
    </reaction>
</comment>
<dbReference type="InterPro" id="IPR035965">
    <property type="entry name" value="PAS-like_dom_sf"/>
</dbReference>
<dbReference type="SMART" id="SM00387">
    <property type="entry name" value="HATPase_c"/>
    <property type="match status" value="1"/>
</dbReference>
<evidence type="ECO:0000259" key="10">
    <source>
        <dbReference type="PROSITE" id="PS50113"/>
    </source>
</evidence>
<evidence type="ECO:0000256" key="6">
    <source>
        <dbReference type="ARBA" id="ARBA00023136"/>
    </source>
</evidence>
<reference evidence="11" key="1">
    <citation type="submission" date="2018-06" db="EMBL/GenBank/DDBJ databases">
        <authorList>
            <person name="Zhirakovskaya E."/>
        </authorList>
    </citation>
    <scope>NUCLEOTIDE SEQUENCE</scope>
</reference>